<dbReference type="Gene3D" id="2.120.10.30">
    <property type="entry name" value="TolB, C-terminal domain"/>
    <property type="match status" value="1"/>
</dbReference>
<proteinExistence type="predicted"/>
<name>A0A4U0XSB0_9PEZI</name>
<feature type="signal peptide" evidence="1">
    <location>
        <begin position="1"/>
        <end position="19"/>
    </location>
</feature>
<reference evidence="3 4" key="1">
    <citation type="submission" date="2017-03" db="EMBL/GenBank/DDBJ databases">
        <title>Genomes of endolithic fungi from Antarctica.</title>
        <authorList>
            <person name="Coleine C."/>
            <person name="Masonjones S."/>
            <person name="Stajich J.E."/>
        </authorList>
    </citation>
    <scope>NUCLEOTIDE SEQUENCE [LARGE SCALE GENOMIC DNA]</scope>
    <source>
        <strain evidence="3 4">CCFEE 5184</strain>
    </source>
</reference>
<dbReference type="Gene3D" id="1.50.10.20">
    <property type="match status" value="1"/>
</dbReference>
<dbReference type="InterPro" id="IPR052988">
    <property type="entry name" value="Oryzine_lactonohydrolase"/>
</dbReference>
<dbReference type="PANTHER" id="PTHR47064:SF2">
    <property type="entry name" value="SMP-30_GLUCONOLACTONASE_LRE-LIKE REGION DOMAIN-CONTAINING PROTEIN-RELATED"/>
    <property type="match status" value="1"/>
</dbReference>
<feature type="chain" id="PRO_5020476327" description="SMP-30/Gluconolactonase/LRE-like region domain-containing protein" evidence="1">
    <location>
        <begin position="20"/>
        <end position="899"/>
    </location>
</feature>
<keyword evidence="1" id="KW-0732">Signal</keyword>
<dbReference type="InterPro" id="IPR011042">
    <property type="entry name" value="6-blade_b-propeller_TolB-like"/>
</dbReference>
<dbReference type="InterPro" id="IPR013658">
    <property type="entry name" value="SGL"/>
</dbReference>
<gene>
    <name evidence="3" type="ORF">B0A55_02319</name>
</gene>
<evidence type="ECO:0000313" key="4">
    <source>
        <dbReference type="Proteomes" id="UP000309340"/>
    </source>
</evidence>
<organism evidence="3 4">
    <name type="scientific">Friedmanniomyces simplex</name>
    <dbReference type="NCBI Taxonomy" id="329884"/>
    <lineage>
        <taxon>Eukaryota</taxon>
        <taxon>Fungi</taxon>
        <taxon>Dikarya</taxon>
        <taxon>Ascomycota</taxon>
        <taxon>Pezizomycotina</taxon>
        <taxon>Dothideomycetes</taxon>
        <taxon>Dothideomycetidae</taxon>
        <taxon>Mycosphaerellales</taxon>
        <taxon>Teratosphaeriaceae</taxon>
        <taxon>Friedmanniomyces</taxon>
    </lineage>
</organism>
<dbReference type="InterPro" id="IPR005198">
    <property type="entry name" value="Glyco_hydro_76"/>
</dbReference>
<dbReference type="InterPro" id="IPR008928">
    <property type="entry name" value="6-hairpin_glycosidase_sf"/>
</dbReference>
<dbReference type="EMBL" id="NAJQ01000069">
    <property type="protein sequence ID" value="TKA80484.1"/>
    <property type="molecule type" value="Genomic_DNA"/>
</dbReference>
<dbReference type="Pfam" id="PF08450">
    <property type="entry name" value="SGL"/>
    <property type="match status" value="1"/>
</dbReference>
<dbReference type="OrthoDB" id="4104179at2759"/>
<keyword evidence="4" id="KW-1185">Reference proteome</keyword>
<dbReference type="Proteomes" id="UP000309340">
    <property type="component" value="Unassembled WGS sequence"/>
</dbReference>
<dbReference type="GO" id="GO:0005975">
    <property type="term" value="P:carbohydrate metabolic process"/>
    <property type="evidence" value="ECO:0007669"/>
    <property type="project" value="InterPro"/>
</dbReference>
<accession>A0A4U0XSB0</accession>
<feature type="domain" description="SMP-30/Gluconolactonase/LRE-like region" evidence="2">
    <location>
        <begin position="598"/>
        <end position="859"/>
    </location>
</feature>
<dbReference type="SUPFAM" id="SSF63829">
    <property type="entry name" value="Calcium-dependent phosphotriesterase"/>
    <property type="match status" value="1"/>
</dbReference>
<sequence>MLVHYSLPALLSSISGCIAVPASSSNVQPSGTTPWQYGGPDRSSGYCFGEFQGTLATMQDVFWNGTYWPTTIQWIGAFMDTLLGASDRSFTNALDCSGDVSDSVATTPLTSEIEKYFSEIVAYYGDEDVIQIFDAAYDDAQWVVLEWLEAIKFINQYDHYAQSSLGQADIARFAHRAHIFYNIVQDQFDTSLCGGGITWNPALATYKNAITNELFLASSIAMYLYYPGDSLNDPYPSPAYINATNTTLPALPGLAAHAPLLLQNAVEEYQWFKTHNFTNAQGLVVDGFHISDNQTTCDDRNEMVYTYNQGVLLSGLRGLWEATGDTSYLDDGYAFIRTTINATGWNAHSPSVASQWAGMGRNGIMEDYCDAPANCSQDNQIFKGIYFHHLDLFCEALQTSTPLVAGLTKLASAEMAASHAKNCASYLPWIEHNAHAALATRNDSGVIGGWWGASYVNKTQEPWPTWAPPKPRGSTDLWNEPWVLQQPPWTCQGRPGCYEGGRGGGGLSGNGKRMASWFAQRRTARKRDINDQGLGRTVETQASGRITYEERAFAAESLAKQELKEAFFAVYDDSFLDIVGSKPEVEAVLSRQYKFAHEAPVYMPDQDAVYFTSNVLREKDGSNPHIEITKASRQADGTWNCETAPTDVSMGNGAINYQDKILFCAQGTKTHPGGIVVMDAQAPYKTKTLVDSYHGRLFNSVNDVVTHTDGSIWFTDPTYGVEQDFREKPQLPRQVYRFDPETGHIRVVADGFGRPNGLCFSPDEQTMYITDTDAVHGDGVDPTRVGTVYAFDMMERHGSHFLANRRVFAMADFGIPDGIKCDLEGNVYSGCGDGVNVWNAGGRLIGKVLIPGGVANFCFMRPGEVLMLNEERVWFAKISEGVRGALLHNLGIDVKTSSS</sequence>
<comment type="caution">
    <text evidence="3">The sequence shown here is derived from an EMBL/GenBank/DDBJ whole genome shotgun (WGS) entry which is preliminary data.</text>
</comment>
<dbReference type="SUPFAM" id="SSF48208">
    <property type="entry name" value="Six-hairpin glycosidases"/>
    <property type="match status" value="1"/>
</dbReference>
<evidence type="ECO:0000259" key="2">
    <source>
        <dbReference type="Pfam" id="PF08450"/>
    </source>
</evidence>
<dbReference type="PANTHER" id="PTHR47064">
    <property type="entry name" value="PUTATIVE (AFU_ORTHOLOGUE AFUA_1G08990)-RELATED"/>
    <property type="match status" value="1"/>
</dbReference>
<protein>
    <recommendedName>
        <fullName evidence="2">SMP-30/Gluconolactonase/LRE-like region domain-containing protein</fullName>
    </recommendedName>
</protein>
<evidence type="ECO:0000256" key="1">
    <source>
        <dbReference type="SAM" id="SignalP"/>
    </source>
</evidence>
<dbReference type="AlphaFoldDB" id="A0A4U0XSB0"/>
<dbReference type="STRING" id="329884.A0A4U0XSB0"/>
<dbReference type="Pfam" id="PF03663">
    <property type="entry name" value="Glyco_hydro_76"/>
    <property type="match status" value="1"/>
</dbReference>
<evidence type="ECO:0000313" key="3">
    <source>
        <dbReference type="EMBL" id="TKA80484.1"/>
    </source>
</evidence>